<dbReference type="OrthoDB" id="412814at2759"/>
<dbReference type="Gene3D" id="2.60.120.590">
    <property type="entry name" value="Alpha-ketoglutarate-dependent dioxygenase AlkB-like"/>
    <property type="match status" value="1"/>
</dbReference>
<proteinExistence type="predicted"/>
<name>A0A0C2FJP0_9BILA</name>
<dbReference type="InterPro" id="IPR037151">
    <property type="entry name" value="AlkB-like_sf"/>
</dbReference>
<evidence type="ECO:0008006" key="4">
    <source>
        <dbReference type="Google" id="ProtNLM"/>
    </source>
</evidence>
<dbReference type="Proteomes" id="UP000054047">
    <property type="component" value="Unassembled WGS sequence"/>
</dbReference>
<evidence type="ECO:0000313" key="2">
    <source>
        <dbReference type="EMBL" id="KIH45101.1"/>
    </source>
</evidence>
<dbReference type="AlphaFoldDB" id="A0A0C2FJP0"/>
<organism evidence="2 3">
    <name type="scientific">Ancylostoma duodenale</name>
    <dbReference type="NCBI Taxonomy" id="51022"/>
    <lineage>
        <taxon>Eukaryota</taxon>
        <taxon>Metazoa</taxon>
        <taxon>Ecdysozoa</taxon>
        <taxon>Nematoda</taxon>
        <taxon>Chromadorea</taxon>
        <taxon>Rhabditida</taxon>
        <taxon>Rhabditina</taxon>
        <taxon>Rhabditomorpha</taxon>
        <taxon>Strongyloidea</taxon>
        <taxon>Ancylostomatidae</taxon>
        <taxon>Ancylostomatinae</taxon>
        <taxon>Ancylostoma</taxon>
    </lineage>
</organism>
<keyword evidence="3" id="KW-1185">Reference proteome</keyword>
<gene>
    <name evidence="2" type="ORF">ANCDUO_24863</name>
</gene>
<evidence type="ECO:0000256" key="1">
    <source>
        <dbReference type="ARBA" id="ARBA00001954"/>
    </source>
</evidence>
<comment type="cofactor">
    <cofactor evidence="1">
        <name>Fe(2+)</name>
        <dbReference type="ChEBI" id="CHEBI:29033"/>
    </cofactor>
</comment>
<reference evidence="2 3" key="1">
    <citation type="submission" date="2013-12" db="EMBL/GenBank/DDBJ databases">
        <title>Draft genome of the parsitic nematode Ancylostoma duodenale.</title>
        <authorList>
            <person name="Mitreva M."/>
        </authorList>
    </citation>
    <scope>NUCLEOTIDE SEQUENCE [LARGE SCALE GENOMIC DNA]</scope>
    <source>
        <strain evidence="2 3">Zhejiang</strain>
    </source>
</reference>
<accession>A0A0C2FJP0</accession>
<protein>
    <recommendedName>
        <fullName evidence="4">Alpha-ketoglutarate-dependent dioxygenase AlkB-like domain-containing protein</fullName>
    </recommendedName>
</protein>
<feature type="non-terminal residue" evidence="2">
    <location>
        <position position="1"/>
    </location>
</feature>
<evidence type="ECO:0000313" key="3">
    <source>
        <dbReference type="Proteomes" id="UP000054047"/>
    </source>
</evidence>
<sequence length="102" mass="11960">HAESEEERYVGSMLLEPRSLFLMTDDAYENLLHGIKEVTEDVIDEKVFNGEEHRGKTLTFFHNPPRPCRVQAERIPEKWLKLPDGMLPDHLLTCYTALFEHH</sequence>
<dbReference type="EMBL" id="KN773960">
    <property type="protein sequence ID" value="KIH45101.1"/>
    <property type="molecule type" value="Genomic_DNA"/>
</dbReference>